<dbReference type="AlphaFoldDB" id="A0AAC9JHR6"/>
<dbReference type="RefSeq" id="WP_071960991.1">
    <property type="nucleotide sequence ID" value="NZ_CP018025.1"/>
</dbReference>
<organism evidence="1 2">
    <name type="scientific">Alteromonas mediterranea</name>
    <dbReference type="NCBI Taxonomy" id="314275"/>
    <lineage>
        <taxon>Bacteria</taxon>
        <taxon>Pseudomonadati</taxon>
        <taxon>Pseudomonadota</taxon>
        <taxon>Gammaproteobacteria</taxon>
        <taxon>Alteromonadales</taxon>
        <taxon>Alteromonadaceae</taxon>
        <taxon>Alteromonas/Salinimonas group</taxon>
        <taxon>Alteromonas</taxon>
    </lineage>
</organism>
<keyword evidence="1" id="KW-0614">Plasmid</keyword>
<protein>
    <submittedName>
        <fullName evidence="1">Uncharacterized protein</fullName>
    </submittedName>
</protein>
<name>A0AAC9JHR6_9ALTE</name>
<evidence type="ECO:0000313" key="1">
    <source>
        <dbReference type="EMBL" id="APD92377.1"/>
    </source>
</evidence>
<proteinExistence type="predicted"/>
<accession>A0AAC9JHR6</accession>
<evidence type="ECO:0000313" key="2">
    <source>
        <dbReference type="Proteomes" id="UP000182101"/>
    </source>
</evidence>
<reference evidence="1 2" key="1">
    <citation type="submission" date="2016-11" db="EMBL/GenBank/DDBJ databases">
        <title>Networking in microbes: conjugative elements and plasmids in the genus Alteromonas.</title>
        <authorList>
            <person name="Lopez-Perez M."/>
            <person name="Ramon-Marco N."/>
            <person name="Rodriguez-Valera F."/>
        </authorList>
    </citation>
    <scope>NUCLEOTIDE SEQUENCE [LARGE SCALE GENOMIC DNA]</scope>
    <source>
        <strain evidence="1 2">CP48</strain>
        <plasmid evidence="2">pamcp48-600</plasmid>
    </source>
</reference>
<dbReference type="Proteomes" id="UP000182101">
    <property type="component" value="Plasmid pAMCP48-600"/>
</dbReference>
<geneLocation type="plasmid" evidence="2">
    <name>pamcp48-600</name>
</geneLocation>
<sequence length="86" mass="10193">MAVAFYDIKEGEFIRLLETKSITKVIAQEKENEPLKFLVVAINSKTEMAYAMRHGRVNEPRTWRLDNLAKFLRKHNVSNFETVFRY</sequence>
<dbReference type="EMBL" id="CP018025">
    <property type="protein sequence ID" value="APD92377.1"/>
    <property type="molecule type" value="Genomic_DNA"/>
</dbReference>
<gene>
    <name evidence="1" type="ORF">BM524_20975</name>
</gene>